<feature type="domain" description="NB-ARC" evidence="1">
    <location>
        <begin position="251"/>
        <end position="407"/>
    </location>
</feature>
<dbReference type="SMR" id="A0A8I7BK78"/>
<proteinExistence type="predicted"/>
<dbReference type="RefSeq" id="XP_044961076.1">
    <property type="nucleotide sequence ID" value="XM_045105141.1"/>
</dbReference>
<sequence length="459" mass="50809">MEKAAASWLVNKVLNMMCDGLVGAFVASKELGLNSEKIKHDLEFASALLQAAQTRGVGDNDGMGKLVQALSTKAHEAEDVLDELHYFIIQDQLDNTQHAVPDLGKGLRGHARHCHQALRHIVGNCLVCLSCSHTQDVHDNDHVVAVTNIKHHTTKLGGYYGNNGLVGRLSFDRVAMSKKIKSVIEEIHALCDHVSKLLNVVPHHSSNTAIVNPKRPLIGSTSAQDTLYGRRDLFEQTIKDIITGGTNSSGTLVVLPIVGPGGIGKTTFTQHLYNDGRIQQHFVVRMWVCVSTDFDVLKLSQQILSCIERRNTTNQTKNLDQLQISIAEGLLSKRFLIVFDDIWKCSGHDWETMLAPCMKRGAKGSVVLVTTRFPSIAEMVKTSNLISLKGLEPDDLLAFFEGFIFDGNKPEDYQDDLSLIARNIADKLKGSPLAAKTVGRLLKKRLSREHWMRVLKNNE</sequence>
<dbReference type="Proteomes" id="UP000011116">
    <property type="component" value="Chromosome 7H"/>
</dbReference>
<dbReference type="EnsemblPlants" id="HORVU.MOREX.r3.7HG0750930.1">
    <property type="protein sequence ID" value="HORVU.MOREX.r3.7HG0750930.1.CDS1"/>
    <property type="gene ID" value="HORVU.MOREX.r3.7HG0750930"/>
</dbReference>
<dbReference type="AlphaFoldDB" id="A0A8I7BK78"/>
<dbReference type="Gramene" id="HORVU.MOREX.r2.7HG0622850.1">
    <property type="protein sequence ID" value="HORVU.MOREX.r2.7HG0622850.1.CDS.1"/>
    <property type="gene ID" value="HORVU.MOREX.r2.7HG0622850"/>
</dbReference>
<accession>A0A8I7BK78</accession>
<dbReference type="GeneID" id="123412197"/>
<organism evidence="2 3">
    <name type="scientific">Hordeum vulgare subsp. vulgare</name>
    <name type="common">Domesticated barley</name>
    <dbReference type="NCBI Taxonomy" id="112509"/>
    <lineage>
        <taxon>Eukaryota</taxon>
        <taxon>Viridiplantae</taxon>
        <taxon>Streptophyta</taxon>
        <taxon>Embryophyta</taxon>
        <taxon>Tracheophyta</taxon>
        <taxon>Spermatophyta</taxon>
        <taxon>Magnoliopsida</taxon>
        <taxon>Liliopsida</taxon>
        <taxon>Poales</taxon>
        <taxon>Poaceae</taxon>
        <taxon>BOP clade</taxon>
        <taxon>Pooideae</taxon>
        <taxon>Triticodae</taxon>
        <taxon>Triticeae</taxon>
        <taxon>Hordeinae</taxon>
        <taxon>Hordeum</taxon>
    </lineage>
</organism>
<keyword evidence="3" id="KW-1185">Reference proteome</keyword>
<reference evidence="3" key="1">
    <citation type="journal article" date="2012" name="Nature">
        <title>A physical, genetic and functional sequence assembly of the barley genome.</title>
        <authorList>
            <consortium name="The International Barley Genome Sequencing Consortium"/>
            <person name="Mayer K.F."/>
            <person name="Waugh R."/>
            <person name="Brown J.W."/>
            <person name="Schulman A."/>
            <person name="Langridge P."/>
            <person name="Platzer M."/>
            <person name="Fincher G.B."/>
            <person name="Muehlbauer G.J."/>
            <person name="Sato K."/>
            <person name="Close T.J."/>
            <person name="Wise R.P."/>
            <person name="Stein N."/>
        </authorList>
    </citation>
    <scope>NUCLEOTIDE SEQUENCE [LARGE SCALE GENOMIC DNA]</scope>
    <source>
        <strain evidence="3">cv. Morex</strain>
    </source>
</reference>
<evidence type="ECO:0000259" key="1">
    <source>
        <dbReference type="Pfam" id="PF00931"/>
    </source>
</evidence>
<dbReference type="Gramene" id="HORVU.MOREX.r3.7HG0750930.1">
    <property type="protein sequence ID" value="HORVU.MOREX.r3.7HG0750930.1.CDS1"/>
    <property type="gene ID" value="HORVU.MOREX.r3.7HG0750930"/>
</dbReference>
<dbReference type="Gene3D" id="1.10.8.430">
    <property type="entry name" value="Helical domain of apoptotic protease-activating factors"/>
    <property type="match status" value="1"/>
</dbReference>
<dbReference type="InterPro" id="IPR042197">
    <property type="entry name" value="Apaf_helical"/>
</dbReference>
<dbReference type="InterPro" id="IPR002182">
    <property type="entry name" value="NB-ARC"/>
</dbReference>
<dbReference type="Pfam" id="PF00931">
    <property type="entry name" value="NB-ARC"/>
    <property type="match status" value="1"/>
</dbReference>
<dbReference type="PANTHER" id="PTHR36766">
    <property type="entry name" value="PLANT BROAD-SPECTRUM MILDEW RESISTANCE PROTEIN RPW8"/>
    <property type="match status" value="1"/>
</dbReference>
<evidence type="ECO:0000313" key="3">
    <source>
        <dbReference type="Proteomes" id="UP000011116"/>
    </source>
</evidence>
<dbReference type="SUPFAM" id="SSF52540">
    <property type="entry name" value="P-loop containing nucleoside triphosphate hydrolases"/>
    <property type="match status" value="1"/>
</dbReference>
<dbReference type="PANTHER" id="PTHR36766:SF64">
    <property type="entry name" value="OS12G0206100 PROTEIN"/>
    <property type="match status" value="1"/>
</dbReference>
<dbReference type="PRINTS" id="PR00364">
    <property type="entry name" value="DISEASERSIST"/>
</dbReference>
<evidence type="ECO:0000313" key="2">
    <source>
        <dbReference type="EnsemblPlants" id="HORVU.MOREX.r3.7HG0750930.1.CDS1"/>
    </source>
</evidence>
<dbReference type="Gene3D" id="3.40.50.300">
    <property type="entry name" value="P-loop containing nucleotide triphosphate hydrolases"/>
    <property type="match status" value="1"/>
</dbReference>
<gene>
    <name evidence="2" type="primary">LOC123412197</name>
</gene>
<dbReference type="OrthoDB" id="652097at2759"/>
<dbReference type="InterPro" id="IPR027417">
    <property type="entry name" value="P-loop_NTPase"/>
</dbReference>
<reference evidence="2" key="3">
    <citation type="submission" date="2022-01" db="UniProtKB">
        <authorList>
            <consortium name="EnsemblPlants"/>
        </authorList>
    </citation>
    <scope>IDENTIFICATION</scope>
    <source>
        <strain evidence="2">subsp. vulgare</strain>
    </source>
</reference>
<dbReference type="GO" id="GO:0043531">
    <property type="term" value="F:ADP binding"/>
    <property type="evidence" value="ECO:0007669"/>
    <property type="project" value="InterPro"/>
</dbReference>
<protein>
    <recommendedName>
        <fullName evidence="1">NB-ARC domain-containing protein</fullName>
    </recommendedName>
</protein>
<reference evidence="2" key="2">
    <citation type="submission" date="2020-10" db="EMBL/GenBank/DDBJ databases">
        <authorList>
            <person name="Scholz U."/>
            <person name="Mascher M."/>
            <person name="Fiebig A."/>
        </authorList>
    </citation>
    <scope>NUCLEOTIDE SEQUENCE [LARGE SCALE GENOMIC DNA]</scope>
    <source>
        <strain evidence="2">cv. Morex</strain>
    </source>
</reference>
<name>A0A8I7BK78_HORVV</name>
<dbReference type="KEGG" id="hvg:123412197"/>